<evidence type="ECO:0000313" key="2">
    <source>
        <dbReference type="EMBL" id="CAL1273580.1"/>
    </source>
</evidence>
<feature type="transmembrane region" description="Helical" evidence="1">
    <location>
        <begin position="126"/>
        <end position="147"/>
    </location>
</feature>
<keyword evidence="3" id="KW-1185">Reference proteome</keyword>
<reference evidence="2 3" key="1">
    <citation type="submission" date="2024-04" db="EMBL/GenBank/DDBJ databases">
        <authorList>
            <person name="Rising A."/>
            <person name="Reimegard J."/>
            <person name="Sonavane S."/>
            <person name="Akerstrom W."/>
            <person name="Nylinder S."/>
            <person name="Hedman E."/>
            <person name="Kallberg Y."/>
        </authorList>
    </citation>
    <scope>NUCLEOTIDE SEQUENCE [LARGE SCALE GENOMIC DNA]</scope>
</reference>
<feature type="transmembrane region" description="Helical" evidence="1">
    <location>
        <begin position="7"/>
        <end position="27"/>
    </location>
</feature>
<feature type="transmembrane region" description="Helical" evidence="1">
    <location>
        <begin position="67"/>
        <end position="87"/>
    </location>
</feature>
<organism evidence="2 3">
    <name type="scientific">Larinioides sclopetarius</name>
    <dbReference type="NCBI Taxonomy" id="280406"/>
    <lineage>
        <taxon>Eukaryota</taxon>
        <taxon>Metazoa</taxon>
        <taxon>Ecdysozoa</taxon>
        <taxon>Arthropoda</taxon>
        <taxon>Chelicerata</taxon>
        <taxon>Arachnida</taxon>
        <taxon>Araneae</taxon>
        <taxon>Araneomorphae</taxon>
        <taxon>Entelegynae</taxon>
        <taxon>Araneoidea</taxon>
        <taxon>Araneidae</taxon>
        <taxon>Larinioides</taxon>
    </lineage>
</organism>
<dbReference type="Proteomes" id="UP001497382">
    <property type="component" value="Unassembled WGS sequence"/>
</dbReference>
<name>A0AAV1ZT16_9ARAC</name>
<sequence length="264" mass="29568">MRKKIILLIFISSFSSTACLGLTYYSVFIPSEISIQLCFSLCAIAEIVALILAAMTLQCMGRRCSTFLFGALSGIVCLLQAFSTPYIGWKLSLVLYTAAKCFAHISNVILPLWTREQLPVVTREKGYYFIDTLSLVGPISVPIIIYQAEDYPFLPMSVFGSLLLLSAIFSIGLPDTRHLKNLQTLHDAEMFGKYWKWKDYFTSGPKKADHKNGILKSMEKKPQSPILGLLRKRDSFHLANAEGEIEVLECNFESSVLEESAVKV</sequence>
<dbReference type="Gene3D" id="1.20.1250.20">
    <property type="entry name" value="MFS general substrate transporter like domains"/>
    <property type="match status" value="1"/>
</dbReference>
<protein>
    <submittedName>
        <fullName evidence="2">Uncharacterized protein</fullName>
    </submittedName>
</protein>
<dbReference type="AlphaFoldDB" id="A0AAV1ZT16"/>
<feature type="transmembrane region" description="Helical" evidence="1">
    <location>
        <begin position="153"/>
        <end position="173"/>
    </location>
</feature>
<dbReference type="PROSITE" id="PS51257">
    <property type="entry name" value="PROKAR_LIPOPROTEIN"/>
    <property type="match status" value="1"/>
</dbReference>
<evidence type="ECO:0000256" key="1">
    <source>
        <dbReference type="SAM" id="Phobius"/>
    </source>
</evidence>
<evidence type="ECO:0000313" key="3">
    <source>
        <dbReference type="Proteomes" id="UP001497382"/>
    </source>
</evidence>
<dbReference type="EMBL" id="CAXIEN010000068">
    <property type="protein sequence ID" value="CAL1273580.1"/>
    <property type="molecule type" value="Genomic_DNA"/>
</dbReference>
<dbReference type="SUPFAM" id="SSF103473">
    <property type="entry name" value="MFS general substrate transporter"/>
    <property type="match status" value="1"/>
</dbReference>
<keyword evidence="1" id="KW-0472">Membrane</keyword>
<keyword evidence="1" id="KW-0812">Transmembrane</keyword>
<keyword evidence="1" id="KW-1133">Transmembrane helix</keyword>
<feature type="transmembrane region" description="Helical" evidence="1">
    <location>
        <begin position="93"/>
        <end position="114"/>
    </location>
</feature>
<proteinExistence type="predicted"/>
<feature type="non-terminal residue" evidence="2">
    <location>
        <position position="264"/>
    </location>
</feature>
<dbReference type="InterPro" id="IPR036259">
    <property type="entry name" value="MFS_trans_sf"/>
</dbReference>
<accession>A0AAV1ZT16</accession>
<feature type="transmembrane region" description="Helical" evidence="1">
    <location>
        <begin position="33"/>
        <end position="55"/>
    </location>
</feature>
<gene>
    <name evidence="2" type="ORF">LARSCL_LOCUS6974</name>
</gene>
<comment type="caution">
    <text evidence="2">The sequence shown here is derived from an EMBL/GenBank/DDBJ whole genome shotgun (WGS) entry which is preliminary data.</text>
</comment>